<proteinExistence type="predicted"/>
<evidence type="ECO:0000313" key="2">
    <source>
        <dbReference type="Proteomes" id="UP000334019"/>
    </source>
</evidence>
<accession>A0A5Q2RBZ4</accession>
<keyword evidence="2" id="KW-1185">Reference proteome</keyword>
<dbReference type="Proteomes" id="UP000334019">
    <property type="component" value="Chromosome"/>
</dbReference>
<protein>
    <submittedName>
        <fullName evidence="1">Uncharacterized protein</fullName>
    </submittedName>
</protein>
<dbReference type="Pfam" id="PF21790">
    <property type="entry name" value="OGG"/>
    <property type="match status" value="1"/>
</dbReference>
<dbReference type="KEGG" id="atq:GH723_04150"/>
<dbReference type="EMBL" id="CP045851">
    <property type="protein sequence ID" value="QGG94358.1"/>
    <property type="molecule type" value="Genomic_DNA"/>
</dbReference>
<dbReference type="RefSeq" id="WP_153758464.1">
    <property type="nucleotide sequence ID" value="NZ_CP045851.1"/>
</dbReference>
<reference evidence="1 2" key="1">
    <citation type="submission" date="2019-11" db="EMBL/GenBank/DDBJ databases">
        <authorList>
            <person name="He Y."/>
        </authorList>
    </citation>
    <scope>NUCLEOTIDE SEQUENCE [LARGE SCALE GENOMIC DNA]</scope>
    <source>
        <strain evidence="1 2">SCSIO 58843</strain>
    </source>
</reference>
<sequence length="217" mass="23207">MADDPTLAIPFPSGHLLRSSDHGAVTLRPATWAAYKAIAATVDAPESITRAALADAARETLAAPSPDALRRLFALTMMWGSGTSNGRGPRNTNTALRSLGLDSALAQSLDRLQDGDVGGAFLLHRKVPGVGPAFFTKWLWVVGTASGASPRPLILDSLVWTALGELGWDSRLAAGTRSWGARYVAYLTACERWAEAAGDRWTPEDIEYSLFVWGRGD</sequence>
<gene>
    <name evidence="1" type="ORF">GH723_04150</name>
</gene>
<organism evidence="1 2">
    <name type="scientific">Actinomarinicola tropica</name>
    <dbReference type="NCBI Taxonomy" id="2789776"/>
    <lineage>
        <taxon>Bacteria</taxon>
        <taxon>Bacillati</taxon>
        <taxon>Actinomycetota</taxon>
        <taxon>Acidimicrobiia</taxon>
        <taxon>Acidimicrobiales</taxon>
        <taxon>Iamiaceae</taxon>
        <taxon>Actinomarinicola</taxon>
    </lineage>
</organism>
<evidence type="ECO:0000313" key="1">
    <source>
        <dbReference type="EMBL" id="QGG94358.1"/>
    </source>
</evidence>
<name>A0A5Q2RBZ4_9ACTN</name>
<dbReference type="InterPro" id="IPR048868">
    <property type="entry name" value="OGG-like_put"/>
</dbReference>
<dbReference type="AlphaFoldDB" id="A0A5Q2RBZ4"/>